<dbReference type="AlphaFoldDB" id="A0A2S2R611"/>
<organism evidence="1">
    <name type="scientific">Sipha flava</name>
    <name type="common">yellow sugarcane aphid</name>
    <dbReference type="NCBI Taxonomy" id="143950"/>
    <lineage>
        <taxon>Eukaryota</taxon>
        <taxon>Metazoa</taxon>
        <taxon>Ecdysozoa</taxon>
        <taxon>Arthropoda</taxon>
        <taxon>Hexapoda</taxon>
        <taxon>Insecta</taxon>
        <taxon>Pterygota</taxon>
        <taxon>Neoptera</taxon>
        <taxon>Paraneoptera</taxon>
        <taxon>Hemiptera</taxon>
        <taxon>Sternorrhyncha</taxon>
        <taxon>Aphidomorpha</taxon>
        <taxon>Aphidoidea</taxon>
        <taxon>Aphididae</taxon>
        <taxon>Sipha</taxon>
    </lineage>
</organism>
<sequence>MVTDANDHTQTANDTKPPIPPLIFIAQELNFNNFIIKMNELTNSTGFKRKATTKGQKLQTFNSDSYRAIVKYLKKKTRYLITLSRTKKNKPYREVIKNLHPTTDTSYIKNELSSLGF</sequence>
<accession>A0A2S2R611</accession>
<evidence type="ECO:0000313" key="1">
    <source>
        <dbReference type="EMBL" id="MBY85384.1"/>
    </source>
</evidence>
<gene>
    <name evidence="1" type="ORF">g.158533</name>
</gene>
<dbReference type="EMBL" id="GGMS01016181">
    <property type="protein sequence ID" value="MBY85384.1"/>
    <property type="molecule type" value="Transcribed_RNA"/>
</dbReference>
<name>A0A2S2R611_9HEMI</name>
<reference evidence="1" key="1">
    <citation type="submission" date="2018-04" db="EMBL/GenBank/DDBJ databases">
        <title>Transcriptome assembly of Sipha flava.</title>
        <authorList>
            <person name="Scully E.D."/>
            <person name="Geib S.M."/>
            <person name="Palmer N.A."/>
            <person name="Koch K."/>
            <person name="Bradshaw J."/>
            <person name="Heng-Moss T."/>
            <person name="Sarath G."/>
        </authorList>
    </citation>
    <scope>NUCLEOTIDE SEQUENCE</scope>
</reference>
<evidence type="ECO:0008006" key="2">
    <source>
        <dbReference type="Google" id="ProtNLM"/>
    </source>
</evidence>
<proteinExistence type="predicted"/>
<protein>
    <recommendedName>
        <fullName evidence="2">Nucleic-acid-binding protein</fullName>
    </recommendedName>
</protein>